<keyword evidence="14" id="KW-1185">Reference proteome</keyword>
<dbReference type="Gene3D" id="1.10.40.60">
    <property type="entry name" value="EpsJ-like"/>
    <property type="match status" value="2"/>
</dbReference>
<dbReference type="PIRSF" id="PIRSF002786">
    <property type="entry name" value="XcpX"/>
    <property type="match status" value="1"/>
</dbReference>
<keyword evidence="7" id="KW-0653">Protein transport</keyword>
<evidence type="ECO:0000259" key="11">
    <source>
        <dbReference type="Pfam" id="PF03934"/>
    </source>
</evidence>
<dbReference type="PANTHER" id="PTHR38831">
    <property type="entry name" value="TYPE II SECRETION SYSTEM PROTEIN K"/>
    <property type="match status" value="1"/>
</dbReference>
<dbReference type="InterPro" id="IPR049179">
    <property type="entry name" value="T2SSK_SAM-like_2nd"/>
</dbReference>
<evidence type="ECO:0000313" key="13">
    <source>
        <dbReference type="EMBL" id="USR41370.1"/>
    </source>
</evidence>
<comment type="similarity">
    <text evidence="2 10">Belongs to the GSP K family.</text>
</comment>
<evidence type="ECO:0000256" key="9">
    <source>
        <dbReference type="ARBA" id="ARBA00023136"/>
    </source>
</evidence>
<evidence type="ECO:0000259" key="12">
    <source>
        <dbReference type="Pfam" id="PF21687"/>
    </source>
</evidence>
<dbReference type="RefSeq" id="WP_003244445.1">
    <property type="nucleotide sequence ID" value="NZ_CP099397.1"/>
</dbReference>
<dbReference type="SUPFAM" id="SSF158544">
    <property type="entry name" value="GspK insert domain-like"/>
    <property type="match status" value="1"/>
</dbReference>
<dbReference type="PANTHER" id="PTHR38831:SF1">
    <property type="entry name" value="TYPE II SECRETION SYSTEM PROTEIN K-RELATED"/>
    <property type="match status" value="1"/>
</dbReference>
<dbReference type="GeneID" id="300080919"/>
<proteinExistence type="inferred from homology"/>
<dbReference type="EMBL" id="CP099397">
    <property type="protein sequence ID" value="USR41370.1"/>
    <property type="molecule type" value="Genomic_DNA"/>
</dbReference>
<evidence type="ECO:0000256" key="5">
    <source>
        <dbReference type="ARBA" id="ARBA00022519"/>
    </source>
</evidence>
<keyword evidence="4 10" id="KW-1003">Cell membrane</keyword>
<organism evidence="13 14">
    <name type="scientific">Ectopseudomonas hydrolytica</name>
    <dbReference type="NCBI Taxonomy" id="2493633"/>
    <lineage>
        <taxon>Bacteria</taxon>
        <taxon>Pseudomonadati</taxon>
        <taxon>Pseudomonadota</taxon>
        <taxon>Gammaproteobacteria</taxon>
        <taxon>Pseudomonadales</taxon>
        <taxon>Pseudomonadaceae</taxon>
        <taxon>Ectopseudomonas</taxon>
    </lineage>
</organism>
<feature type="domain" description="T2SS protein K first SAM-like" evidence="12">
    <location>
        <begin position="105"/>
        <end position="206"/>
    </location>
</feature>
<dbReference type="InterPro" id="IPR005628">
    <property type="entry name" value="GspK"/>
</dbReference>
<evidence type="ECO:0000256" key="8">
    <source>
        <dbReference type="ARBA" id="ARBA00022989"/>
    </source>
</evidence>
<evidence type="ECO:0000256" key="3">
    <source>
        <dbReference type="ARBA" id="ARBA00022448"/>
    </source>
</evidence>
<reference evidence="13" key="1">
    <citation type="submission" date="2022-06" db="EMBL/GenBank/DDBJ databases">
        <title>Complete genome of Pseudomonas hydrolytica DSWY01T.</title>
        <authorList>
            <person name="Jung J."/>
            <person name="Jeon C.O."/>
        </authorList>
    </citation>
    <scope>NUCLEOTIDE SEQUENCE</scope>
    <source>
        <strain evidence="13">DSWY01</strain>
    </source>
</reference>
<evidence type="ECO:0000313" key="14">
    <source>
        <dbReference type="Proteomes" id="UP001054897"/>
    </source>
</evidence>
<keyword evidence="3 10" id="KW-0813">Transport</keyword>
<name>A0ABY5ACC9_9GAMM</name>
<evidence type="ECO:0000256" key="7">
    <source>
        <dbReference type="ARBA" id="ARBA00022927"/>
    </source>
</evidence>
<evidence type="ECO:0000256" key="4">
    <source>
        <dbReference type="ARBA" id="ARBA00022475"/>
    </source>
</evidence>
<dbReference type="InterPro" id="IPR038072">
    <property type="entry name" value="GspK_central_sf"/>
</dbReference>
<dbReference type="Gene3D" id="3.30.1300.30">
    <property type="entry name" value="GSPII I/J protein-like"/>
    <property type="match status" value="1"/>
</dbReference>
<evidence type="ECO:0000256" key="10">
    <source>
        <dbReference type="PIRNR" id="PIRNR002786"/>
    </source>
</evidence>
<dbReference type="InterPro" id="IPR049031">
    <property type="entry name" value="T2SSK_SAM-like_1st"/>
</dbReference>
<comment type="subcellular location">
    <subcellularLocation>
        <location evidence="1 10">Cell inner membrane</location>
    </subcellularLocation>
</comment>
<dbReference type="Pfam" id="PF03934">
    <property type="entry name" value="T2SSK"/>
    <property type="match status" value="1"/>
</dbReference>
<keyword evidence="8" id="KW-1133">Transmembrane helix</keyword>
<evidence type="ECO:0000256" key="6">
    <source>
        <dbReference type="ARBA" id="ARBA00022692"/>
    </source>
</evidence>
<keyword evidence="6" id="KW-0812">Transmembrane</keyword>
<keyword evidence="5 10" id="KW-0997">Cell inner membrane</keyword>
<sequence length="324" mass="35295">MTRQRGVALITVLLVVAVVTVVCAGLIARQQLSIRSSANHLHVSQAWQYALGGETLAKAILQRDLRQGDPRQPVDHLGELWARPLPPFPLDEGGELRVRIVDPSGRFNLNSLVRQGQPNELALLRLRRLMLRLGIEKPYAERLVDWLDSNNEPQGSNGAEDNQYLLATPPYRSANRELADVSELRLLLDMDELDYRRLLPYVSALPGDVLLNVNTAGAMVLSSLADSLTPDVALSLIAVRGSEGFPSPAAFAAQPALAGLGEQAVQGLAVGSQFFEVFSEVSLGERRVVLRSLLQRSNDGRVSILARDLGQSGAPPVPVEEQQQ</sequence>
<dbReference type="NCBIfam" id="NF037980">
    <property type="entry name" value="T2SS_GspK"/>
    <property type="match status" value="1"/>
</dbReference>
<accession>A0ABY5ACC9</accession>
<dbReference type="Pfam" id="PF21687">
    <property type="entry name" value="T2SSK_1st"/>
    <property type="match status" value="1"/>
</dbReference>
<evidence type="ECO:0000256" key="2">
    <source>
        <dbReference type="ARBA" id="ARBA00007246"/>
    </source>
</evidence>
<dbReference type="Proteomes" id="UP001054897">
    <property type="component" value="Chromosome"/>
</dbReference>
<dbReference type="SUPFAM" id="SSF54523">
    <property type="entry name" value="Pili subunits"/>
    <property type="match status" value="1"/>
</dbReference>
<protein>
    <recommendedName>
        <fullName evidence="10">Type II secretion system protein K</fullName>
    </recommendedName>
</protein>
<feature type="domain" description="T2SS protein K second SAM-like" evidence="11">
    <location>
        <begin position="211"/>
        <end position="265"/>
    </location>
</feature>
<keyword evidence="9 10" id="KW-0472">Membrane</keyword>
<evidence type="ECO:0000256" key="1">
    <source>
        <dbReference type="ARBA" id="ARBA00004533"/>
    </source>
</evidence>
<gene>
    <name evidence="13" type="primary">gspK</name>
    <name evidence="13" type="ORF">L1F06_008070</name>
</gene>
<dbReference type="InterPro" id="IPR045584">
    <property type="entry name" value="Pilin-like"/>
</dbReference>